<keyword evidence="6 13" id="KW-0812">Transmembrane</keyword>
<comment type="catalytic activity">
    <reaction evidence="1">
        <text>ATP + protein L-histidine = ADP + protein N-phospho-L-histidine.</text>
        <dbReference type="EC" id="2.7.13.3"/>
    </reaction>
</comment>
<keyword evidence="9" id="KW-0067">ATP-binding</keyword>
<dbReference type="InterPro" id="IPR036890">
    <property type="entry name" value="HATPase_C_sf"/>
</dbReference>
<keyword evidence="11" id="KW-0902">Two-component regulatory system</keyword>
<feature type="transmembrane region" description="Helical" evidence="13">
    <location>
        <begin position="20"/>
        <end position="38"/>
    </location>
</feature>
<dbReference type="Gene3D" id="1.10.287.130">
    <property type="match status" value="1"/>
</dbReference>
<dbReference type="Gene3D" id="6.10.340.10">
    <property type="match status" value="1"/>
</dbReference>
<dbReference type="CDD" id="cd16922">
    <property type="entry name" value="HATPase_EvgS-ArcB-TorS-like"/>
    <property type="match status" value="1"/>
</dbReference>
<dbReference type="PANTHER" id="PTHR45339">
    <property type="entry name" value="HYBRID SIGNAL TRANSDUCTION HISTIDINE KINASE J"/>
    <property type="match status" value="1"/>
</dbReference>
<feature type="domain" description="Histidine kinase" evidence="14">
    <location>
        <begin position="482"/>
        <end position="703"/>
    </location>
</feature>
<feature type="transmembrane region" description="Helical" evidence="13">
    <location>
        <begin position="380"/>
        <end position="401"/>
    </location>
</feature>
<dbReference type="InterPro" id="IPR003594">
    <property type="entry name" value="HATPase_dom"/>
</dbReference>
<dbReference type="FunFam" id="1.10.287.130:FF:000004">
    <property type="entry name" value="Ethylene receptor 1"/>
    <property type="match status" value="1"/>
</dbReference>
<name>A0A2U3BB00_9VIBR</name>
<dbReference type="Gene3D" id="3.30.450.20">
    <property type="entry name" value="PAS domain"/>
    <property type="match status" value="1"/>
</dbReference>
<evidence type="ECO:0000256" key="9">
    <source>
        <dbReference type="ARBA" id="ARBA00022840"/>
    </source>
</evidence>
<dbReference type="GO" id="GO:0016020">
    <property type="term" value="C:membrane"/>
    <property type="evidence" value="ECO:0007669"/>
    <property type="project" value="UniProtKB-SubCell"/>
</dbReference>
<dbReference type="SUPFAM" id="SSF55874">
    <property type="entry name" value="ATPase domain of HSP90 chaperone/DNA topoisomerase II/histidine kinase"/>
    <property type="match status" value="1"/>
</dbReference>
<dbReference type="OrthoDB" id="9770795at2"/>
<dbReference type="SMART" id="SM00388">
    <property type="entry name" value="HisKA"/>
    <property type="match status" value="1"/>
</dbReference>
<keyword evidence="12 13" id="KW-0472">Membrane</keyword>
<dbReference type="EC" id="2.7.13.3" evidence="3"/>
<reference evidence="15 16" key="1">
    <citation type="submission" date="2018-05" db="EMBL/GenBank/DDBJ databases">
        <title>Vibrio limimaris sp. nov., isolated from marine sediment.</title>
        <authorList>
            <person name="Li C.-M."/>
        </authorList>
    </citation>
    <scope>NUCLEOTIDE SEQUENCE [LARGE SCALE GENOMIC DNA]</scope>
    <source>
        <strain evidence="15 16">E4404</strain>
    </source>
</reference>
<dbReference type="FunFam" id="3.30.565.10:FF:000010">
    <property type="entry name" value="Sensor histidine kinase RcsC"/>
    <property type="match status" value="1"/>
</dbReference>
<dbReference type="AlphaFoldDB" id="A0A2U3BB00"/>
<evidence type="ECO:0000256" key="5">
    <source>
        <dbReference type="ARBA" id="ARBA00022679"/>
    </source>
</evidence>
<dbReference type="CDD" id="cd12912">
    <property type="entry name" value="PDC2_MCP_like"/>
    <property type="match status" value="1"/>
</dbReference>
<evidence type="ECO:0000256" key="3">
    <source>
        <dbReference type="ARBA" id="ARBA00012438"/>
    </source>
</evidence>
<dbReference type="Pfam" id="PF02518">
    <property type="entry name" value="HATPase_c"/>
    <property type="match status" value="1"/>
</dbReference>
<dbReference type="CDD" id="cd00082">
    <property type="entry name" value="HisKA"/>
    <property type="match status" value="1"/>
</dbReference>
<organism evidence="15 16">
    <name type="scientific">Vibrio albus</name>
    <dbReference type="NCBI Taxonomy" id="2200953"/>
    <lineage>
        <taxon>Bacteria</taxon>
        <taxon>Pseudomonadati</taxon>
        <taxon>Pseudomonadota</taxon>
        <taxon>Gammaproteobacteria</taxon>
        <taxon>Vibrionales</taxon>
        <taxon>Vibrionaceae</taxon>
        <taxon>Vibrio</taxon>
    </lineage>
</organism>
<dbReference type="PANTHER" id="PTHR45339:SF1">
    <property type="entry name" value="HYBRID SIGNAL TRANSDUCTION HISTIDINE KINASE J"/>
    <property type="match status" value="1"/>
</dbReference>
<proteinExistence type="predicted"/>
<protein>
    <recommendedName>
        <fullName evidence="3">histidine kinase</fullName>
        <ecNumber evidence="3">2.7.13.3</ecNumber>
    </recommendedName>
</protein>
<evidence type="ECO:0000256" key="13">
    <source>
        <dbReference type="SAM" id="Phobius"/>
    </source>
</evidence>
<evidence type="ECO:0000256" key="12">
    <source>
        <dbReference type="ARBA" id="ARBA00023136"/>
    </source>
</evidence>
<keyword evidence="4" id="KW-0597">Phosphoprotein</keyword>
<dbReference type="GO" id="GO:0005524">
    <property type="term" value="F:ATP binding"/>
    <property type="evidence" value="ECO:0007669"/>
    <property type="project" value="UniProtKB-KW"/>
</dbReference>
<evidence type="ECO:0000313" key="16">
    <source>
        <dbReference type="Proteomes" id="UP000245362"/>
    </source>
</evidence>
<gene>
    <name evidence="15" type="ORF">DI392_07085</name>
</gene>
<dbReference type="Proteomes" id="UP000245362">
    <property type="component" value="Unassembled WGS sequence"/>
</dbReference>
<sequence length="806" mass="90591">MTTSEISTQSWVWRAMVRSGLIPLVLVESVLIAVYLLSNHFISSENMNYIYQQANSELSISAKRETSIIRENLISISTLTKLYSTETERVLSGDTYLDTDDEANLEIKDSGVLYSKEDLGGAASFYSAYTENDKKDMQKVYKLSQLDPLMKQIQESNELVAAIYFNSWDSYNRIYPWFLTVDQYPPEMNIPEYNFYYLADGQHNPERDVVWTDVYIDPAGQGWMASAIAPVYNRNNDFLEGVVGLDITVGTIVESIQNLSVPWDGYAILASGDGNIMALPPKGETDFGLKELTDYNYQKAITEEVFKPDQFNLYKRRDTSILGESLVKNKEGITELVLDGNKKLASWSTIPETNWKILLIVDEDDMYAESRALENKFQTIGYILILGLVGFYSLFLLFMWFSSKSMSRHIAGPLSDIQEMITRVSMGEFHLSHKNFRIKEINETEKSIIRMGKKLDQITTELRNAKIDAEEANIAKSQFISNVSHEIRTPMNAILGMSHILLDDGLSDEQKQYISKINKAGKHLLSLINDVLDLSKLDSGKIEIESHSFELMSIVQDVRDIFEHKAKDKGLGCHAEIDENIPPVLIGDQLRIKQILLNYVSNAIKFTDSGTISLKISLLNKSESSVSLCFTVQDTGIGLSESEQDRIFDSFQQADASIARKYGGTGLGLAICQHIAHALGGSVGVDSEPGVGSSFWLTLDLKIDHTASHTYVSDEGPLDILPPVKSTSEYGTAELDSEISEERLNRLYELLEDNDLEAESYFSAEKAFFETAFPVLSKILAGHIAVYEFERALKVVDEMKSTYRSL</sequence>
<accession>A0A2U3BB00</accession>
<keyword evidence="8 15" id="KW-0418">Kinase</keyword>
<evidence type="ECO:0000256" key="4">
    <source>
        <dbReference type="ARBA" id="ARBA00022553"/>
    </source>
</evidence>
<dbReference type="RefSeq" id="WP_109319209.1">
    <property type="nucleotide sequence ID" value="NZ_QFWT01000003.1"/>
</dbReference>
<comment type="caution">
    <text evidence="15">The sequence shown here is derived from an EMBL/GenBank/DDBJ whole genome shotgun (WGS) entry which is preliminary data.</text>
</comment>
<dbReference type="InterPro" id="IPR003661">
    <property type="entry name" value="HisK_dim/P_dom"/>
</dbReference>
<evidence type="ECO:0000256" key="7">
    <source>
        <dbReference type="ARBA" id="ARBA00022741"/>
    </source>
</evidence>
<keyword evidence="5" id="KW-0808">Transferase</keyword>
<dbReference type="SUPFAM" id="SSF47384">
    <property type="entry name" value="Homodimeric domain of signal transducing histidine kinase"/>
    <property type="match status" value="1"/>
</dbReference>
<evidence type="ECO:0000256" key="8">
    <source>
        <dbReference type="ARBA" id="ARBA00022777"/>
    </source>
</evidence>
<evidence type="ECO:0000256" key="6">
    <source>
        <dbReference type="ARBA" id="ARBA00022692"/>
    </source>
</evidence>
<keyword evidence="7" id="KW-0547">Nucleotide-binding</keyword>
<dbReference type="EMBL" id="QFWT01000003">
    <property type="protein sequence ID" value="PWI33957.1"/>
    <property type="molecule type" value="Genomic_DNA"/>
</dbReference>
<dbReference type="InterPro" id="IPR036097">
    <property type="entry name" value="HisK_dim/P_sf"/>
</dbReference>
<dbReference type="GO" id="GO:0000155">
    <property type="term" value="F:phosphorelay sensor kinase activity"/>
    <property type="evidence" value="ECO:0007669"/>
    <property type="project" value="InterPro"/>
</dbReference>
<dbReference type="PROSITE" id="PS50109">
    <property type="entry name" value="HIS_KIN"/>
    <property type="match status" value="1"/>
</dbReference>
<dbReference type="PRINTS" id="PR00344">
    <property type="entry name" value="BCTRLSENSOR"/>
</dbReference>
<evidence type="ECO:0000256" key="1">
    <source>
        <dbReference type="ARBA" id="ARBA00000085"/>
    </source>
</evidence>
<dbReference type="InterPro" id="IPR004358">
    <property type="entry name" value="Sig_transdc_His_kin-like_C"/>
</dbReference>
<evidence type="ECO:0000256" key="11">
    <source>
        <dbReference type="ARBA" id="ARBA00023012"/>
    </source>
</evidence>
<keyword evidence="16" id="KW-1185">Reference proteome</keyword>
<keyword evidence="10 13" id="KW-1133">Transmembrane helix</keyword>
<dbReference type="InterPro" id="IPR005467">
    <property type="entry name" value="His_kinase_dom"/>
</dbReference>
<dbReference type="Gene3D" id="3.30.565.10">
    <property type="entry name" value="Histidine kinase-like ATPase, C-terminal domain"/>
    <property type="match status" value="1"/>
</dbReference>
<evidence type="ECO:0000259" key="14">
    <source>
        <dbReference type="PROSITE" id="PS50109"/>
    </source>
</evidence>
<dbReference type="SMART" id="SM00387">
    <property type="entry name" value="HATPase_c"/>
    <property type="match status" value="1"/>
</dbReference>
<evidence type="ECO:0000313" key="15">
    <source>
        <dbReference type="EMBL" id="PWI33957.1"/>
    </source>
</evidence>
<dbReference type="CDD" id="cd18773">
    <property type="entry name" value="PDC1_HK_sensor"/>
    <property type="match status" value="1"/>
</dbReference>
<comment type="subcellular location">
    <subcellularLocation>
        <location evidence="2">Membrane</location>
    </subcellularLocation>
</comment>
<evidence type="ECO:0000256" key="2">
    <source>
        <dbReference type="ARBA" id="ARBA00004370"/>
    </source>
</evidence>
<dbReference type="Pfam" id="PF00512">
    <property type="entry name" value="HisKA"/>
    <property type="match status" value="1"/>
</dbReference>
<evidence type="ECO:0000256" key="10">
    <source>
        <dbReference type="ARBA" id="ARBA00022989"/>
    </source>
</evidence>